<sequence length="61" mass="6973">MCRLIASLPEPHLRNGVDDVIQSKHDLADLTVGTGEKWIGNLNNTLLKTIFLVWERFDLRV</sequence>
<gene>
    <name evidence="1" type="ORF">NSMM_800039</name>
</gene>
<reference evidence="1 2" key="1">
    <citation type="submission" date="2016-10" db="EMBL/GenBank/DDBJ databases">
        <authorList>
            <person name="de Groot N.N."/>
        </authorList>
    </citation>
    <scope>NUCLEOTIDE SEQUENCE [LARGE SCALE GENOMIC DNA]</scope>
    <source>
        <strain evidence="1">1</strain>
    </source>
</reference>
<proteinExistence type="predicted"/>
<evidence type="ECO:0000313" key="1">
    <source>
        <dbReference type="EMBL" id="SCZ86845.1"/>
    </source>
</evidence>
<dbReference type="AlphaFoldDB" id="A0A1G5SI01"/>
<accession>A0A1G5SI01</accession>
<evidence type="ECO:0000313" key="2">
    <source>
        <dbReference type="Proteomes" id="UP000198729"/>
    </source>
</evidence>
<dbReference type="STRING" id="51642.NSMM_800039"/>
<name>A0A1G5SI01_9PROT</name>
<keyword evidence="2" id="KW-1185">Reference proteome</keyword>
<organism evidence="1 2">
    <name type="scientific">Nitrosomonas mobilis</name>
    <dbReference type="NCBI Taxonomy" id="51642"/>
    <lineage>
        <taxon>Bacteria</taxon>
        <taxon>Pseudomonadati</taxon>
        <taxon>Pseudomonadota</taxon>
        <taxon>Betaproteobacteria</taxon>
        <taxon>Nitrosomonadales</taxon>
        <taxon>Nitrosomonadaceae</taxon>
        <taxon>Nitrosomonas</taxon>
    </lineage>
</organism>
<dbReference type="Proteomes" id="UP000198729">
    <property type="component" value="Unassembled WGS sequence"/>
</dbReference>
<protein>
    <submittedName>
        <fullName evidence="1">Uncharacterized protein</fullName>
    </submittedName>
</protein>
<dbReference type="EMBL" id="FMWO01000092">
    <property type="protein sequence ID" value="SCZ86845.1"/>
    <property type="molecule type" value="Genomic_DNA"/>
</dbReference>